<dbReference type="Pfam" id="PF02902">
    <property type="entry name" value="Peptidase_C48"/>
    <property type="match status" value="1"/>
</dbReference>
<evidence type="ECO:0000256" key="1">
    <source>
        <dbReference type="ARBA" id="ARBA00005234"/>
    </source>
</evidence>
<dbReference type="Pfam" id="PF26133">
    <property type="entry name" value="DUF8039"/>
    <property type="match status" value="1"/>
</dbReference>
<dbReference type="EMBL" id="BTGU01000025">
    <property type="protein sequence ID" value="GMN47252.1"/>
    <property type="molecule type" value="Genomic_DNA"/>
</dbReference>
<dbReference type="InterPro" id="IPR038765">
    <property type="entry name" value="Papain-like_cys_pep_sf"/>
</dbReference>
<dbReference type="PANTHER" id="PTHR33018:SF34">
    <property type="entry name" value="OS02G0472350 PROTEIN"/>
    <property type="match status" value="1"/>
</dbReference>
<dbReference type="SUPFAM" id="SSF54001">
    <property type="entry name" value="Cysteine proteinases"/>
    <property type="match status" value="1"/>
</dbReference>
<dbReference type="Proteomes" id="UP001187192">
    <property type="component" value="Unassembled WGS sequence"/>
</dbReference>
<comment type="caution">
    <text evidence="6">The sequence shown here is derived from an EMBL/GenBank/DDBJ whole genome shotgun (WGS) entry which is preliminary data.</text>
</comment>
<evidence type="ECO:0000259" key="5">
    <source>
        <dbReference type="PROSITE" id="PS50600"/>
    </source>
</evidence>
<feature type="compositionally biased region" description="Polar residues" evidence="4">
    <location>
        <begin position="324"/>
        <end position="345"/>
    </location>
</feature>
<dbReference type="GO" id="GO:0008234">
    <property type="term" value="F:cysteine-type peptidase activity"/>
    <property type="evidence" value="ECO:0007669"/>
    <property type="project" value="InterPro"/>
</dbReference>
<keyword evidence="7" id="KW-1185">Reference proteome</keyword>
<feature type="region of interest" description="Disordered" evidence="4">
    <location>
        <begin position="448"/>
        <end position="470"/>
    </location>
</feature>
<evidence type="ECO:0000256" key="2">
    <source>
        <dbReference type="ARBA" id="ARBA00022670"/>
    </source>
</evidence>
<dbReference type="GO" id="GO:0006508">
    <property type="term" value="P:proteolysis"/>
    <property type="evidence" value="ECO:0007669"/>
    <property type="project" value="UniProtKB-KW"/>
</dbReference>
<protein>
    <recommendedName>
        <fullName evidence="5">Ubiquitin-like protease family profile domain-containing protein</fullName>
    </recommendedName>
</protein>
<comment type="similarity">
    <text evidence="1">Belongs to the peptidase C48 family.</text>
</comment>
<feature type="region of interest" description="Disordered" evidence="4">
    <location>
        <begin position="1"/>
        <end position="21"/>
    </location>
</feature>
<keyword evidence="2" id="KW-0645">Protease</keyword>
<organism evidence="6 7">
    <name type="scientific">Ficus carica</name>
    <name type="common">Common fig</name>
    <dbReference type="NCBI Taxonomy" id="3494"/>
    <lineage>
        <taxon>Eukaryota</taxon>
        <taxon>Viridiplantae</taxon>
        <taxon>Streptophyta</taxon>
        <taxon>Embryophyta</taxon>
        <taxon>Tracheophyta</taxon>
        <taxon>Spermatophyta</taxon>
        <taxon>Magnoliopsida</taxon>
        <taxon>eudicotyledons</taxon>
        <taxon>Gunneridae</taxon>
        <taxon>Pentapetalae</taxon>
        <taxon>rosids</taxon>
        <taxon>fabids</taxon>
        <taxon>Rosales</taxon>
        <taxon>Moraceae</taxon>
        <taxon>Ficeae</taxon>
        <taxon>Ficus</taxon>
    </lineage>
</organism>
<proteinExistence type="inferred from homology"/>
<dbReference type="PANTHER" id="PTHR33018">
    <property type="entry name" value="OS10G0338966 PROTEIN-RELATED"/>
    <property type="match status" value="1"/>
</dbReference>
<feature type="domain" description="Ubiquitin-like protease family profile" evidence="5">
    <location>
        <begin position="536"/>
        <end position="707"/>
    </location>
</feature>
<gene>
    <name evidence="6" type="ORF">TIFTF001_016429</name>
</gene>
<dbReference type="Gene3D" id="3.40.395.10">
    <property type="entry name" value="Adenoviral Proteinase, Chain A"/>
    <property type="match status" value="1"/>
</dbReference>
<feature type="region of interest" description="Disordered" evidence="4">
    <location>
        <begin position="168"/>
        <end position="196"/>
    </location>
</feature>
<feature type="region of interest" description="Disordered" evidence="4">
    <location>
        <begin position="321"/>
        <end position="356"/>
    </location>
</feature>
<evidence type="ECO:0000256" key="3">
    <source>
        <dbReference type="ARBA" id="ARBA00022801"/>
    </source>
</evidence>
<evidence type="ECO:0000313" key="7">
    <source>
        <dbReference type="Proteomes" id="UP001187192"/>
    </source>
</evidence>
<keyword evidence="3" id="KW-0378">Hydrolase</keyword>
<sequence length="924" mass="104562">MEHSKKGRARRKNPSDPNVEGVRRATIMKRVHMARKRGERIPVTFDEKGQPEGKHGDELMSWIGVLAREHVPIWIQDWRSRDLDQVKDIIWKETVTSFTVDGSFRTACIKSCGEAARNFRHDLYKTFVEGFLKEESVWTRPQKVIDNYPNIEEEDWVKFVQYRTSSQFQQLSDRGSERRTNNEYSPRGGRDGYRKLDQEKFKKTGKYVKRYCLWLEQQMGLDGELKDAACQKASELIMEFNTQESQGTFKSVGTSDVLSHALSRPEHKGRVRGQSKFVKPSQYFNLNRSSSKDLEVQSMRREIEELKALVRGLCANKDVAPSVDPNNVPTVDQHNSVKASCSAQGKQHGDSDPPTMAVDSQECKLYIIDEVQGGQVLVAFGRAWLESLPTETVHGIPLGEGNVRVSINVPKLKKAPLPIPTYEATTVEDAINGFVAWPKTLVELDTSMNKASRGPSHVADPESGKKKRQRKLEKKTIDSRTEVQQGVQQQQQPLFDFNNMSIALRPLAYYAHSSMRQGNQIEVPIPYTIMTFEMPVFLSYEDIYEFINLQEISANCILVYMRYLEELCRINGQADKFTFVSPTLISPVRTDTEDAGMRDRADNLISFLRDAPKGRLYLVPHNRGRHWVLGVIDPWDDLVLYFDPLREKKREDFTALMNMALSDWKIMAGEGIRRRQDYKTKISNRPCPIQEGSVECGYFILGFMRDIVLNGIDVLETLVSSTRHPVTVDDVEGGLLPVHVLVDCLGVKGGFGWSVAAGRSRGGGSPGNEIWDGVGLPPKKAVLFVSFPHFGEIEEYVADCVPVRGNVDVNVDYVLSNGVDDTGPSTGTQHHGSSMGAMNQMREMIANDMWERYQSYPCSHLHWSPLDHRCDTALAFRLNSASSMATTSSKEAVRIGRTLDLAVKIRNLDRDAVVPHLHKWDLLI</sequence>
<reference evidence="6" key="1">
    <citation type="submission" date="2023-07" db="EMBL/GenBank/DDBJ databases">
        <title>draft genome sequence of fig (Ficus carica).</title>
        <authorList>
            <person name="Takahashi T."/>
            <person name="Nishimura K."/>
        </authorList>
    </citation>
    <scope>NUCLEOTIDE SEQUENCE</scope>
</reference>
<dbReference type="AlphaFoldDB" id="A0AA88A6A5"/>
<dbReference type="PROSITE" id="PS50600">
    <property type="entry name" value="ULP_PROTEASE"/>
    <property type="match status" value="1"/>
</dbReference>
<evidence type="ECO:0000313" key="6">
    <source>
        <dbReference type="EMBL" id="GMN47252.1"/>
    </source>
</evidence>
<feature type="compositionally biased region" description="Basic residues" evidence="4">
    <location>
        <begin position="1"/>
        <end position="12"/>
    </location>
</feature>
<name>A0AA88A6A5_FICCA</name>
<dbReference type="InterPro" id="IPR003653">
    <property type="entry name" value="Peptidase_C48_C"/>
</dbReference>
<evidence type="ECO:0000256" key="4">
    <source>
        <dbReference type="SAM" id="MobiDB-lite"/>
    </source>
</evidence>
<dbReference type="InterPro" id="IPR058352">
    <property type="entry name" value="DUF8039"/>
</dbReference>
<accession>A0AA88A6A5</accession>